<evidence type="ECO:0000313" key="2">
    <source>
        <dbReference type="Proteomes" id="UP001159363"/>
    </source>
</evidence>
<organism evidence="1 2">
    <name type="scientific">Dryococelus australis</name>
    <dbReference type="NCBI Taxonomy" id="614101"/>
    <lineage>
        <taxon>Eukaryota</taxon>
        <taxon>Metazoa</taxon>
        <taxon>Ecdysozoa</taxon>
        <taxon>Arthropoda</taxon>
        <taxon>Hexapoda</taxon>
        <taxon>Insecta</taxon>
        <taxon>Pterygota</taxon>
        <taxon>Neoptera</taxon>
        <taxon>Polyneoptera</taxon>
        <taxon>Phasmatodea</taxon>
        <taxon>Verophasmatodea</taxon>
        <taxon>Anareolatae</taxon>
        <taxon>Phasmatidae</taxon>
        <taxon>Eurycanthinae</taxon>
        <taxon>Dryococelus</taxon>
    </lineage>
</organism>
<protein>
    <recommendedName>
        <fullName evidence="3">Maturase K</fullName>
    </recommendedName>
</protein>
<keyword evidence="2" id="KW-1185">Reference proteome</keyword>
<dbReference type="EMBL" id="JARBHB010000006">
    <property type="protein sequence ID" value="KAJ8880448.1"/>
    <property type="molecule type" value="Genomic_DNA"/>
</dbReference>
<reference evidence="1 2" key="1">
    <citation type="submission" date="2023-02" db="EMBL/GenBank/DDBJ databases">
        <title>LHISI_Scaffold_Assembly.</title>
        <authorList>
            <person name="Stuart O.P."/>
            <person name="Cleave R."/>
            <person name="Magrath M.J.L."/>
            <person name="Mikheyev A.S."/>
        </authorList>
    </citation>
    <scope>NUCLEOTIDE SEQUENCE [LARGE SCALE GENOMIC DNA]</scope>
    <source>
        <strain evidence="1">Daus_M_001</strain>
        <tissue evidence="1">Leg muscle</tissue>
    </source>
</reference>
<proteinExistence type="predicted"/>
<sequence length="109" mass="12913">MAGHNCSGSLLHLPRFHVERKPKILYLTEKVILYLKTQPQHIAEYSKIREVLGFTHSFRNLLKNLLKTYDFQRYIKTDLVSDYIILPRSGNLITKQRNLILCLKHLHQE</sequence>
<accession>A0ABQ9H8L6</accession>
<evidence type="ECO:0000313" key="1">
    <source>
        <dbReference type="EMBL" id="KAJ8880448.1"/>
    </source>
</evidence>
<gene>
    <name evidence="1" type="ORF">PR048_016917</name>
</gene>
<name>A0ABQ9H8L6_9NEOP</name>
<evidence type="ECO:0008006" key="3">
    <source>
        <dbReference type="Google" id="ProtNLM"/>
    </source>
</evidence>
<dbReference type="Proteomes" id="UP001159363">
    <property type="component" value="Chromosome 5"/>
</dbReference>
<comment type="caution">
    <text evidence="1">The sequence shown here is derived from an EMBL/GenBank/DDBJ whole genome shotgun (WGS) entry which is preliminary data.</text>
</comment>